<reference evidence="1" key="1">
    <citation type="submission" date="2022-07" db="EMBL/GenBank/DDBJ databases">
        <title>Chromosome-level genome of Muraenolepis orangiensis.</title>
        <authorList>
            <person name="Kim J."/>
        </authorList>
    </citation>
    <scope>NUCLEOTIDE SEQUENCE</scope>
    <source>
        <strain evidence="1">KU_S4_2022</strain>
        <tissue evidence="1">Muscle</tissue>
    </source>
</reference>
<name>A0A9Q0EAT9_9TELE</name>
<comment type="caution">
    <text evidence="1">The sequence shown here is derived from an EMBL/GenBank/DDBJ whole genome shotgun (WGS) entry which is preliminary data.</text>
</comment>
<dbReference type="Proteomes" id="UP001148018">
    <property type="component" value="Unassembled WGS sequence"/>
</dbReference>
<organism evidence="1 2">
    <name type="scientific">Muraenolepis orangiensis</name>
    <name type="common">Patagonian moray cod</name>
    <dbReference type="NCBI Taxonomy" id="630683"/>
    <lineage>
        <taxon>Eukaryota</taxon>
        <taxon>Metazoa</taxon>
        <taxon>Chordata</taxon>
        <taxon>Craniata</taxon>
        <taxon>Vertebrata</taxon>
        <taxon>Euteleostomi</taxon>
        <taxon>Actinopterygii</taxon>
        <taxon>Neopterygii</taxon>
        <taxon>Teleostei</taxon>
        <taxon>Neoteleostei</taxon>
        <taxon>Acanthomorphata</taxon>
        <taxon>Zeiogadaria</taxon>
        <taxon>Gadariae</taxon>
        <taxon>Gadiformes</taxon>
        <taxon>Muraenolepidoidei</taxon>
        <taxon>Muraenolepididae</taxon>
        <taxon>Muraenolepis</taxon>
    </lineage>
</organism>
<evidence type="ECO:0000313" key="2">
    <source>
        <dbReference type="Proteomes" id="UP001148018"/>
    </source>
</evidence>
<keyword evidence="2" id="KW-1185">Reference proteome</keyword>
<protein>
    <submittedName>
        <fullName evidence="1">Uncharacterized protein</fullName>
    </submittedName>
</protein>
<dbReference type="AlphaFoldDB" id="A0A9Q0EAT9"/>
<evidence type="ECO:0000313" key="1">
    <source>
        <dbReference type="EMBL" id="KAJ3603825.1"/>
    </source>
</evidence>
<gene>
    <name evidence="1" type="ORF">NHX12_028566</name>
</gene>
<proteinExistence type="predicted"/>
<sequence length="72" mass="8189">MLIRTSSRRVDVPRDTWTYHGIRGRTTGYVDVPRDTWTYHGIRGRTTGYVGPGGGSCEILMLLRPPAAEEYY</sequence>
<dbReference type="EMBL" id="JANIIK010000044">
    <property type="protein sequence ID" value="KAJ3603825.1"/>
    <property type="molecule type" value="Genomic_DNA"/>
</dbReference>
<accession>A0A9Q0EAT9</accession>